<dbReference type="AlphaFoldDB" id="A0A1Q9EF94"/>
<dbReference type="OrthoDB" id="6251011at2759"/>
<dbReference type="InterPro" id="IPR032675">
    <property type="entry name" value="LRR_dom_sf"/>
</dbReference>
<keyword evidence="2" id="KW-1185">Reference proteome</keyword>
<reference evidence="1 2" key="1">
    <citation type="submission" date="2016-02" db="EMBL/GenBank/DDBJ databases">
        <title>Genome analysis of coral dinoflagellate symbionts highlights evolutionary adaptations to a symbiotic lifestyle.</title>
        <authorList>
            <person name="Aranda M."/>
            <person name="Li Y."/>
            <person name="Liew Y.J."/>
            <person name="Baumgarten S."/>
            <person name="Simakov O."/>
            <person name="Wilson M."/>
            <person name="Piel J."/>
            <person name="Ashoor H."/>
            <person name="Bougouffa S."/>
            <person name="Bajic V.B."/>
            <person name="Ryu T."/>
            <person name="Ravasi T."/>
            <person name="Bayer T."/>
            <person name="Micklem G."/>
            <person name="Kim H."/>
            <person name="Bhak J."/>
            <person name="Lajeunesse T.C."/>
            <person name="Voolstra C.R."/>
        </authorList>
    </citation>
    <scope>NUCLEOTIDE SEQUENCE [LARGE SCALE GENOMIC DNA]</scope>
    <source>
        <strain evidence="1 2">CCMP2467</strain>
    </source>
</reference>
<evidence type="ECO:0000313" key="1">
    <source>
        <dbReference type="EMBL" id="OLQ06090.1"/>
    </source>
</evidence>
<dbReference type="SUPFAM" id="SSF52047">
    <property type="entry name" value="RNI-like"/>
    <property type="match status" value="1"/>
</dbReference>
<dbReference type="SMART" id="SM00368">
    <property type="entry name" value="LRR_RI"/>
    <property type="match status" value="3"/>
</dbReference>
<comment type="caution">
    <text evidence="1">The sequence shown here is derived from an EMBL/GenBank/DDBJ whole genome shotgun (WGS) entry which is preliminary data.</text>
</comment>
<accession>A0A1Q9EF94</accession>
<sequence>MALDTRCFPEYEICCEAGDILLLHPHVAHSSTTNVRLGAGVRLALTKRAYWVSVPPLSSPVLWPMFWAAAEISARRPKSETELVKLAERAVRAEADAGVFVWDELQRDFKSEVTPATSSDLHDRLCFNSTVDGHADFGDLLLTSAEVIRCAVQAFRQRGLVCLGLARCGLGPAGGNHLGRALSEGSPHLRCLMLQGNLLTDAGLVALLAQAPMLRLLRMLSLACNDLTSVAAEALAEGRFRWLAWHPQASCSDWAGPGLIAKMC</sequence>
<protein>
    <submittedName>
        <fullName evidence="1">Uncharacterized protein</fullName>
    </submittedName>
</protein>
<name>A0A1Q9EF94_SYMMI</name>
<dbReference type="Gene3D" id="3.80.10.10">
    <property type="entry name" value="Ribonuclease Inhibitor"/>
    <property type="match status" value="1"/>
</dbReference>
<dbReference type="EMBL" id="LSRX01000167">
    <property type="protein sequence ID" value="OLQ06090.1"/>
    <property type="molecule type" value="Genomic_DNA"/>
</dbReference>
<gene>
    <name evidence="1" type="ORF">AK812_SmicGene10650</name>
</gene>
<evidence type="ECO:0000313" key="2">
    <source>
        <dbReference type="Proteomes" id="UP000186817"/>
    </source>
</evidence>
<organism evidence="1 2">
    <name type="scientific">Symbiodinium microadriaticum</name>
    <name type="common">Dinoflagellate</name>
    <name type="synonym">Zooxanthella microadriatica</name>
    <dbReference type="NCBI Taxonomy" id="2951"/>
    <lineage>
        <taxon>Eukaryota</taxon>
        <taxon>Sar</taxon>
        <taxon>Alveolata</taxon>
        <taxon>Dinophyceae</taxon>
        <taxon>Suessiales</taxon>
        <taxon>Symbiodiniaceae</taxon>
        <taxon>Symbiodinium</taxon>
    </lineage>
</organism>
<proteinExistence type="predicted"/>
<dbReference type="Proteomes" id="UP000186817">
    <property type="component" value="Unassembled WGS sequence"/>
</dbReference>